<feature type="compositionally biased region" description="Polar residues" evidence="1">
    <location>
        <begin position="17"/>
        <end position="28"/>
    </location>
</feature>
<proteinExistence type="predicted"/>
<evidence type="ECO:0000313" key="3">
    <source>
        <dbReference type="Proteomes" id="UP000325780"/>
    </source>
</evidence>
<dbReference type="OrthoDB" id="5137215at2759"/>
<feature type="compositionally biased region" description="Basic and acidic residues" evidence="1">
    <location>
        <begin position="1"/>
        <end position="16"/>
    </location>
</feature>
<dbReference type="EMBL" id="ML742030">
    <property type="protein sequence ID" value="KAE8154266.1"/>
    <property type="molecule type" value="Genomic_DNA"/>
</dbReference>
<sequence length="118" mass="13510">MTELKEKLPLETRTREVTSTCVHETSPTPHLDHEFQQPQSKQILQAVIAALSDIADEHRCTTCAVETSSRLLTGYLREVREAKKSGKWSKEERKAMKKETKMLASVMKRDVGGLWREN</sequence>
<dbReference type="AlphaFoldDB" id="A0A5N6U6N5"/>
<organism evidence="2 3">
    <name type="scientific">Aspergillus avenaceus</name>
    <dbReference type="NCBI Taxonomy" id="36643"/>
    <lineage>
        <taxon>Eukaryota</taxon>
        <taxon>Fungi</taxon>
        <taxon>Dikarya</taxon>
        <taxon>Ascomycota</taxon>
        <taxon>Pezizomycotina</taxon>
        <taxon>Eurotiomycetes</taxon>
        <taxon>Eurotiomycetidae</taxon>
        <taxon>Eurotiales</taxon>
        <taxon>Aspergillaceae</taxon>
        <taxon>Aspergillus</taxon>
        <taxon>Aspergillus subgen. Circumdati</taxon>
    </lineage>
</organism>
<accession>A0A5N6U6N5</accession>
<name>A0A5N6U6N5_ASPAV</name>
<keyword evidence="3" id="KW-1185">Reference proteome</keyword>
<protein>
    <submittedName>
        <fullName evidence="2">Uncharacterized protein</fullName>
    </submittedName>
</protein>
<reference evidence="2 3" key="1">
    <citation type="submission" date="2019-04" db="EMBL/GenBank/DDBJ databases">
        <title>Friends and foes A comparative genomics study of 23 Aspergillus species from section Flavi.</title>
        <authorList>
            <consortium name="DOE Joint Genome Institute"/>
            <person name="Kjaerbolling I."/>
            <person name="Vesth T."/>
            <person name="Frisvad J.C."/>
            <person name="Nybo J.L."/>
            <person name="Theobald S."/>
            <person name="Kildgaard S."/>
            <person name="Isbrandt T."/>
            <person name="Kuo A."/>
            <person name="Sato A."/>
            <person name="Lyhne E.K."/>
            <person name="Kogle M.E."/>
            <person name="Wiebenga A."/>
            <person name="Kun R.S."/>
            <person name="Lubbers R.J."/>
            <person name="Makela M.R."/>
            <person name="Barry K."/>
            <person name="Chovatia M."/>
            <person name="Clum A."/>
            <person name="Daum C."/>
            <person name="Haridas S."/>
            <person name="He G."/>
            <person name="LaButti K."/>
            <person name="Lipzen A."/>
            <person name="Mondo S."/>
            <person name="Riley R."/>
            <person name="Salamov A."/>
            <person name="Simmons B.A."/>
            <person name="Magnuson J.K."/>
            <person name="Henrissat B."/>
            <person name="Mortensen U.H."/>
            <person name="Larsen T.O."/>
            <person name="Devries R.P."/>
            <person name="Grigoriev I.V."/>
            <person name="Machida M."/>
            <person name="Baker S.E."/>
            <person name="Andersen M.R."/>
        </authorList>
    </citation>
    <scope>NUCLEOTIDE SEQUENCE [LARGE SCALE GENOMIC DNA]</scope>
    <source>
        <strain evidence="2 3">IBT 18842</strain>
    </source>
</reference>
<gene>
    <name evidence="2" type="ORF">BDV25DRAFT_135956</name>
</gene>
<feature type="region of interest" description="Disordered" evidence="1">
    <location>
        <begin position="1"/>
        <end position="35"/>
    </location>
</feature>
<dbReference type="Proteomes" id="UP000325780">
    <property type="component" value="Unassembled WGS sequence"/>
</dbReference>
<evidence type="ECO:0000313" key="2">
    <source>
        <dbReference type="EMBL" id="KAE8154266.1"/>
    </source>
</evidence>
<evidence type="ECO:0000256" key="1">
    <source>
        <dbReference type="SAM" id="MobiDB-lite"/>
    </source>
</evidence>